<dbReference type="InterPro" id="IPR006076">
    <property type="entry name" value="FAD-dep_OxRdtase"/>
</dbReference>
<keyword evidence="1" id="KW-0560">Oxidoreductase</keyword>
<feature type="domain" description="FAD dependent oxidoreductase" evidence="2">
    <location>
        <begin position="8"/>
        <end position="315"/>
    </location>
</feature>
<dbReference type="SUPFAM" id="SSF51905">
    <property type="entry name" value="FAD/NAD(P)-binding domain"/>
    <property type="match status" value="1"/>
</dbReference>
<comment type="caution">
    <text evidence="3">The sequence shown here is derived from an EMBL/GenBank/DDBJ whole genome shotgun (WGS) entry which is preliminary data.</text>
</comment>
<dbReference type="Proteomes" id="UP001354227">
    <property type="component" value="Unassembled WGS sequence"/>
</dbReference>
<evidence type="ECO:0000313" key="3">
    <source>
        <dbReference type="EMBL" id="MEE1890521.1"/>
    </source>
</evidence>
<organism evidence="3 4">
    <name type="scientific">Pseudomonas carassii</name>
    <dbReference type="NCBI Taxonomy" id="3115855"/>
    <lineage>
        <taxon>Bacteria</taxon>
        <taxon>Pseudomonadati</taxon>
        <taxon>Pseudomonadota</taxon>
        <taxon>Gammaproteobacteria</taxon>
        <taxon>Pseudomonadales</taxon>
        <taxon>Pseudomonadaceae</taxon>
        <taxon>Pseudomonas</taxon>
    </lineage>
</organism>
<evidence type="ECO:0000256" key="1">
    <source>
        <dbReference type="ARBA" id="ARBA00023002"/>
    </source>
</evidence>
<evidence type="ECO:0000313" key="4">
    <source>
        <dbReference type="Proteomes" id="UP001354227"/>
    </source>
</evidence>
<evidence type="ECO:0000259" key="2">
    <source>
        <dbReference type="Pfam" id="PF01266"/>
    </source>
</evidence>
<keyword evidence="4" id="KW-1185">Reference proteome</keyword>
<dbReference type="Gene3D" id="3.30.9.10">
    <property type="entry name" value="D-Amino Acid Oxidase, subunit A, domain 2"/>
    <property type="match status" value="1"/>
</dbReference>
<dbReference type="PANTHER" id="PTHR13847:SF289">
    <property type="entry name" value="GLYCINE OXIDASE"/>
    <property type="match status" value="1"/>
</dbReference>
<reference evidence="3" key="1">
    <citation type="submission" date="2024-01" db="EMBL/GenBank/DDBJ databases">
        <title>Unpublished Manusciprt.</title>
        <authorList>
            <person name="Duman M."/>
            <person name="Valdes E.G."/>
            <person name="Ajmi N."/>
            <person name="Altun S."/>
            <person name="Saticioglu I.B."/>
        </authorList>
    </citation>
    <scope>NUCLEOTIDE SEQUENCE</scope>
    <source>
        <strain evidence="3">137P</strain>
    </source>
</reference>
<name>A0ABU7HIB5_9PSED</name>
<sequence length="391" mass="41813">MPSAITTDVLIVGAGVAGLWLNARLRRLGYSTVLVERASLGGEQTIKSQGIIHGGTKYALHGALSGASEAIADMPRRWREALAGNGELDLTDTRLLSDAHYLWSPGTLAGNLTSFFASKAVRGRVDQVKGEQLPPALQDRAFKGKVYRLAELVIDVPSLLANLAQLAGDSLLAGERIEPLRDGDELAGLVVDGREIRAQRIVLSAGGGTEALLHALGLSQPAMQRRPLHMVLAKGPNLKPLYAHCLGGGPKPRITVTTHLAADGQWVWYLGGDIAEADGVAREPAAQIAAAQKEVASLLPWVDQAQVRWATLRVDRAEPAQSGLVRPDNAFLADQQRLLVGWPTKLALAPDFADRVLASFERDGIRPASLPDLADLPRPPLALPAWEQLLP</sequence>
<dbReference type="EMBL" id="JAZDCT010000039">
    <property type="protein sequence ID" value="MEE1890521.1"/>
    <property type="molecule type" value="Genomic_DNA"/>
</dbReference>
<gene>
    <name evidence="3" type="ORF">V0R62_22895</name>
</gene>
<dbReference type="RefSeq" id="WP_330105331.1">
    <property type="nucleotide sequence ID" value="NZ_JAZDCT010000039.1"/>
</dbReference>
<dbReference type="PANTHER" id="PTHR13847">
    <property type="entry name" value="SARCOSINE DEHYDROGENASE-RELATED"/>
    <property type="match status" value="1"/>
</dbReference>
<accession>A0ABU7HIB5</accession>
<proteinExistence type="predicted"/>
<dbReference type="Gene3D" id="3.50.50.60">
    <property type="entry name" value="FAD/NAD(P)-binding domain"/>
    <property type="match status" value="1"/>
</dbReference>
<dbReference type="InterPro" id="IPR036188">
    <property type="entry name" value="FAD/NAD-bd_sf"/>
</dbReference>
<dbReference type="Pfam" id="PF01266">
    <property type="entry name" value="DAO"/>
    <property type="match status" value="1"/>
</dbReference>
<protein>
    <submittedName>
        <fullName evidence="3">FAD-dependent oxidoreductase</fullName>
    </submittedName>
</protein>